<dbReference type="EMBL" id="CP024915">
    <property type="protein sequence ID" value="AUZ88349.1"/>
    <property type="molecule type" value="Genomic_DNA"/>
</dbReference>
<evidence type="ECO:0000313" key="2">
    <source>
        <dbReference type="Proteomes" id="UP000239187"/>
    </source>
</evidence>
<proteinExistence type="predicted"/>
<sequence length="121" mass="12939">MDLEALADTLSDALAAHPGVVRLEPTVRSVIDRWTPAAIDQMHRTLRPAARPPVVARDGLVLSMTDLVLTLQIDLATDIRRSALELAQEAQDLAGRLVQDAGLTIGSIDVTILAIEGARTP</sequence>
<evidence type="ECO:0000313" key="1">
    <source>
        <dbReference type="EMBL" id="AUZ88349.1"/>
    </source>
</evidence>
<accession>A0A2L0UGI0</accession>
<gene>
    <name evidence="1" type="ORF">CVO76_12410</name>
</gene>
<organism evidence="1 2">
    <name type="scientific">Arthrobacter agilis</name>
    <dbReference type="NCBI Taxonomy" id="37921"/>
    <lineage>
        <taxon>Bacteria</taxon>
        <taxon>Bacillati</taxon>
        <taxon>Actinomycetota</taxon>
        <taxon>Actinomycetes</taxon>
        <taxon>Micrococcales</taxon>
        <taxon>Micrococcaceae</taxon>
        <taxon>Arthrobacter</taxon>
    </lineage>
</organism>
<protein>
    <recommendedName>
        <fullName evidence="3">Asp23/Gls24 family envelope stress response protein</fullName>
    </recommendedName>
</protein>
<evidence type="ECO:0008006" key="3">
    <source>
        <dbReference type="Google" id="ProtNLM"/>
    </source>
</evidence>
<dbReference type="AlphaFoldDB" id="A0A2L0UGI0"/>
<reference evidence="1 2" key="1">
    <citation type="submission" date="2017-11" db="EMBL/GenBank/DDBJ databases">
        <title>Draft genome of Arthrobacter agilis strain UMCV2, a plant growth-promoting rhizobacterium and biocontrol capacity of phytopathogenic fungi.</title>
        <authorList>
            <person name="Martinez-Camara R."/>
            <person name="Santoyo G."/>
            <person name="Moreno-Hagelsieb G."/>
            <person name="Valencia-Cantero E."/>
        </authorList>
    </citation>
    <scope>NUCLEOTIDE SEQUENCE [LARGE SCALE GENOMIC DNA]</scope>
    <source>
        <strain evidence="1 2">UMCV2</strain>
    </source>
</reference>
<dbReference type="Proteomes" id="UP000239187">
    <property type="component" value="Chromosome"/>
</dbReference>
<name>A0A2L0UGI0_9MICC</name>